<proteinExistence type="predicted"/>
<accession>A0A835U8F5</accession>
<gene>
    <name evidence="1" type="ORF">HPP92_026037</name>
</gene>
<dbReference type="EMBL" id="JADCNL010000016">
    <property type="protein sequence ID" value="KAG0452258.1"/>
    <property type="molecule type" value="Genomic_DNA"/>
</dbReference>
<sequence>MPPTYLSLTFSAQMFKVKWRCEHNLQRLQVTRSGLSHRFEKRLDHASSVRVHSGPTMEEQTTRSPLWKIRTATVQMGGSGTLVMVDLGRLIEGLLVAASAIQRWFACIQ</sequence>
<organism evidence="1 2">
    <name type="scientific">Vanilla planifolia</name>
    <name type="common">Vanilla</name>
    <dbReference type="NCBI Taxonomy" id="51239"/>
    <lineage>
        <taxon>Eukaryota</taxon>
        <taxon>Viridiplantae</taxon>
        <taxon>Streptophyta</taxon>
        <taxon>Embryophyta</taxon>
        <taxon>Tracheophyta</taxon>
        <taxon>Spermatophyta</taxon>
        <taxon>Magnoliopsida</taxon>
        <taxon>Liliopsida</taxon>
        <taxon>Asparagales</taxon>
        <taxon>Orchidaceae</taxon>
        <taxon>Vanilloideae</taxon>
        <taxon>Vanilleae</taxon>
        <taxon>Vanilla</taxon>
    </lineage>
</organism>
<comment type="caution">
    <text evidence="1">The sequence shown here is derived from an EMBL/GenBank/DDBJ whole genome shotgun (WGS) entry which is preliminary data.</text>
</comment>
<reference evidence="1 2" key="1">
    <citation type="journal article" date="2020" name="Nat. Food">
        <title>A phased Vanilla planifolia genome enables genetic improvement of flavour and production.</title>
        <authorList>
            <person name="Hasing T."/>
            <person name="Tang H."/>
            <person name="Brym M."/>
            <person name="Khazi F."/>
            <person name="Huang T."/>
            <person name="Chambers A.H."/>
        </authorList>
    </citation>
    <scope>NUCLEOTIDE SEQUENCE [LARGE SCALE GENOMIC DNA]</scope>
    <source>
        <tissue evidence="1">Leaf</tissue>
    </source>
</reference>
<protein>
    <submittedName>
        <fullName evidence="1">Uncharacterized protein</fullName>
    </submittedName>
</protein>
<dbReference type="OrthoDB" id="1937734at2759"/>
<evidence type="ECO:0000313" key="2">
    <source>
        <dbReference type="Proteomes" id="UP000636800"/>
    </source>
</evidence>
<name>A0A835U8F5_VANPL</name>
<dbReference type="Proteomes" id="UP000636800">
    <property type="component" value="Unassembled WGS sequence"/>
</dbReference>
<evidence type="ECO:0000313" key="1">
    <source>
        <dbReference type="EMBL" id="KAG0452258.1"/>
    </source>
</evidence>
<keyword evidence="2" id="KW-1185">Reference proteome</keyword>
<dbReference type="AlphaFoldDB" id="A0A835U8F5"/>